<dbReference type="Proteomes" id="UP000735302">
    <property type="component" value="Unassembled WGS sequence"/>
</dbReference>
<evidence type="ECO:0000256" key="1">
    <source>
        <dbReference type="SAM" id="MobiDB-lite"/>
    </source>
</evidence>
<accession>A0AAV4CZS4</accession>
<proteinExistence type="predicted"/>
<protein>
    <recommendedName>
        <fullName evidence="4">C2H2-type domain-containing protein</fullName>
    </recommendedName>
</protein>
<gene>
    <name evidence="2" type="ORF">PoB_006373600</name>
</gene>
<organism evidence="2 3">
    <name type="scientific">Plakobranchus ocellatus</name>
    <dbReference type="NCBI Taxonomy" id="259542"/>
    <lineage>
        <taxon>Eukaryota</taxon>
        <taxon>Metazoa</taxon>
        <taxon>Spiralia</taxon>
        <taxon>Lophotrochozoa</taxon>
        <taxon>Mollusca</taxon>
        <taxon>Gastropoda</taxon>
        <taxon>Heterobranchia</taxon>
        <taxon>Euthyneura</taxon>
        <taxon>Panpulmonata</taxon>
        <taxon>Sacoglossa</taxon>
        <taxon>Placobranchoidea</taxon>
        <taxon>Plakobranchidae</taxon>
        <taxon>Plakobranchus</taxon>
    </lineage>
</organism>
<dbReference type="EMBL" id="BLXT01007182">
    <property type="protein sequence ID" value="GFO37231.1"/>
    <property type="molecule type" value="Genomic_DNA"/>
</dbReference>
<dbReference type="AlphaFoldDB" id="A0AAV4CZS4"/>
<name>A0AAV4CZS4_9GAST</name>
<evidence type="ECO:0000313" key="2">
    <source>
        <dbReference type="EMBL" id="GFO37231.1"/>
    </source>
</evidence>
<feature type="region of interest" description="Disordered" evidence="1">
    <location>
        <begin position="37"/>
        <end position="76"/>
    </location>
</feature>
<keyword evidence="3" id="KW-1185">Reference proteome</keyword>
<evidence type="ECO:0008006" key="4">
    <source>
        <dbReference type="Google" id="ProtNLM"/>
    </source>
</evidence>
<evidence type="ECO:0000313" key="3">
    <source>
        <dbReference type="Proteomes" id="UP000735302"/>
    </source>
</evidence>
<sequence length="143" mass="16413">MATLRNLSQTKIALMILINQSDDEIDENPAALIENTTPVSNVGARAHDEDNSSVNQHGENQPEDNAEAETGRGFYPRKRLRKPLDWDKNKRIKASVCGHQFVNTRCKVFQQKRLENHTSAHQISLRNLRAISLRTFYRVLSFR</sequence>
<comment type="caution">
    <text evidence="2">The sequence shown here is derived from an EMBL/GenBank/DDBJ whole genome shotgun (WGS) entry which is preliminary data.</text>
</comment>
<reference evidence="2 3" key="1">
    <citation type="journal article" date="2021" name="Elife">
        <title>Chloroplast acquisition without the gene transfer in kleptoplastic sea slugs, Plakobranchus ocellatus.</title>
        <authorList>
            <person name="Maeda T."/>
            <person name="Takahashi S."/>
            <person name="Yoshida T."/>
            <person name="Shimamura S."/>
            <person name="Takaki Y."/>
            <person name="Nagai Y."/>
            <person name="Toyoda A."/>
            <person name="Suzuki Y."/>
            <person name="Arimoto A."/>
            <person name="Ishii H."/>
            <person name="Satoh N."/>
            <person name="Nishiyama T."/>
            <person name="Hasebe M."/>
            <person name="Maruyama T."/>
            <person name="Minagawa J."/>
            <person name="Obokata J."/>
            <person name="Shigenobu S."/>
        </authorList>
    </citation>
    <scope>NUCLEOTIDE SEQUENCE [LARGE SCALE GENOMIC DNA]</scope>
</reference>